<proteinExistence type="predicted"/>
<reference evidence="1" key="1">
    <citation type="submission" date="2015-04" db="UniProtKB">
        <authorList>
            <consortium name="EnsemblPlants"/>
        </authorList>
    </citation>
    <scope>IDENTIFICATION</scope>
    <source>
        <strain evidence="1">SL10</strain>
    </source>
</reference>
<reference evidence="1" key="2">
    <citation type="submission" date="2018-04" db="EMBL/GenBank/DDBJ databases">
        <title>OnivRS2 (Oryza nivara Reference Sequence Version 2).</title>
        <authorList>
            <person name="Zhang J."/>
            <person name="Kudrna D."/>
            <person name="Lee S."/>
            <person name="Talag J."/>
            <person name="Rajasekar S."/>
            <person name="Welchert J."/>
            <person name="Hsing Y.-I."/>
            <person name="Wing R.A."/>
        </authorList>
    </citation>
    <scope>NUCLEOTIDE SEQUENCE [LARGE SCALE GENOMIC DNA]</scope>
    <source>
        <strain evidence="1">SL10</strain>
    </source>
</reference>
<dbReference type="Proteomes" id="UP000006591">
    <property type="component" value="Chromosome 5"/>
</dbReference>
<evidence type="ECO:0000313" key="2">
    <source>
        <dbReference type="Proteomes" id="UP000006591"/>
    </source>
</evidence>
<dbReference type="EnsemblPlants" id="ONIVA05G19660.1">
    <property type="protein sequence ID" value="ONIVA05G19660.1"/>
    <property type="gene ID" value="ONIVA05G19660"/>
</dbReference>
<dbReference type="Gramene" id="ONIVA05G19660.1">
    <property type="protein sequence ID" value="ONIVA05G19660.1"/>
    <property type="gene ID" value="ONIVA05G19660"/>
</dbReference>
<dbReference type="HOGENOM" id="CLU_2458604_0_0_1"/>
<sequence length="89" mass="9769">MAYGQGGYNDRLHLASPSEVALDKRAMAAVPWSMQKGREAIVSVIWDREYRDQRLEADTIATWPGTFGDVGPEGEVSALLLIPPRGGRL</sequence>
<keyword evidence="2" id="KW-1185">Reference proteome</keyword>
<evidence type="ECO:0000313" key="1">
    <source>
        <dbReference type="EnsemblPlants" id="ONIVA05G19660.1"/>
    </source>
</evidence>
<name>A0A0E0HFE8_ORYNI</name>
<organism evidence="1">
    <name type="scientific">Oryza nivara</name>
    <name type="common">Indian wild rice</name>
    <name type="synonym">Oryza sativa f. spontanea</name>
    <dbReference type="NCBI Taxonomy" id="4536"/>
    <lineage>
        <taxon>Eukaryota</taxon>
        <taxon>Viridiplantae</taxon>
        <taxon>Streptophyta</taxon>
        <taxon>Embryophyta</taxon>
        <taxon>Tracheophyta</taxon>
        <taxon>Spermatophyta</taxon>
        <taxon>Magnoliopsida</taxon>
        <taxon>Liliopsida</taxon>
        <taxon>Poales</taxon>
        <taxon>Poaceae</taxon>
        <taxon>BOP clade</taxon>
        <taxon>Oryzoideae</taxon>
        <taxon>Oryzeae</taxon>
        <taxon>Oryzinae</taxon>
        <taxon>Oryza</taxon>
    </lineage>
</organism>
<protein>
    <submittedName>
        <fullName evidence="1">Uncharacterized protein</fullName>
    </submittedName>
</protein>
<dbReference type="AlphaFoldDB" id="A0A0E0HFE8"/>
<accession>A0A0E0HFE8</accession>